<evidence type="ECO:0000259" key="4">
    <source>
        <dbReference type="PROSITE" id="PS51077"/>
    </source>
</evidence>
<dbReference type="Pfam" id="PF01614">
    <property type="entry name" value="IclR_C"/>
    <property type="match status" value="1"/>
</dbReference>
<dbReference type="InterPro" id="IPR036388">
    <property type="entry name" value="WH-like_DNA-bd_sf"/>
</dbReference>
<evidence type="ECO:0000256" key="3">
    <source>
        <dbReference type="ARBA" id="ARBA00023163"/>
    </source>
</evidence>
<keyword evidence="2" id="KW-0238">DNA-binding</keyword>
<evidence type="ECO:0000256" key="2">
    <source>
        <dbReference type="ARBA" id="ARBA00023125"/>
    </source>
</evidence>
<dbReference type="Gene3D" id="1.10.10.10">
    <property type="entry name" value="Winged helix-like DNA-binding domain superfamily/Winged helix DNA-binding domain"/>
    <property type="match status" value="1"/>
</dbReference>
<reference evidence="6 7" key="1">
    <citation type="submission" date="2018-05" db="EMBL/GenBank/DDBJ databases">
        <title>Freshwater and sediment microbial communities from various areas in North America, analyzing microbe dynamics in response to fracking.</title>
        <authorList>
            <person name="Lamendella R."/>
        </authorList>
    </citation>
    <scope>NUCLEOTIDE SEQUENCE [LARGE SCALE GENOMIC DNA]</scope>
    <source>
        <strain evidence="6 7">DB-3</strain>
    </source>
</reference>
<evidence type="ECO:0000259" key="5">
    <source>
        <dbReference type="PROSITE" id="PS51078"/>
    </source>
</evidence>
<dbReference type="AlphaFoldDB" id="A0A855YB88"/>
<dbReference type="EMBL" id="QGTZ01000007">
    <property type="protein sequence ID" value="PWW38865.1"/>
    <property type="molecule type" value="Genomic_DNA"/>
</dbReference>
<dbReference type="RefSeq" id="WP_110000240.1">
    <property type="nucleotide sequence ID" value="NZ_QGTZ01000007.1"/>
</dbReference>
<dbReference type="SUPFAM" id="SSF55781">
    <property type="entry name" value="GAF domain-like"/>
    <property type="match status" value="1"/>
</dbReference>
<dbReference type="PANTHER" id="PTHR30136:SF24">
    <property type="entry name" value="HTH-TYPE TRANSCRIPTIONAL REPRESSOR ALLR"/>
    <property type="match status" value="1"/>
</dbReference>
<name>A0A855YB88_9BACL</name>
<dbReference type="InterPro" id="IPR036390">
    <property type="entry name" value="WH_DNA-bd_sf"/>
</dbReference>
<protein>
    <submittedName>
        <fullName evidence="6">IclR family transcriptional regulator</fullName>
    </submittedName>
</protein>
<gene>
    <name evidence="6" type="ORF">DET56_107267</name>
</gene>
<dbReference type="Proteomes" id="UP000247078">
    <property type="component" value="Unassembled WGS sequence"/>
</dbReference>
<dbReference type="Gene3D" id="3.30.450.40">
    <property type="match status" value="1"/>
</dbReference>
<dbReference type="InterPro" id="IPR050707">
    <property type="entry name" value="HTH_MetabolicPath_Reg"/>
</dbReference>
<accession>A0A855YB88</accession>
<dbReference type="SMART" id="SM00346">
    <property type="entry name" value="HTH_ICLR"/>
    <property type="match status" value="1"/>
</dbReference>
<evidence type="ECO:0000313" key="7">
    <source>
        <dbReference type="Proteomes" id="UP000247078"/>
    </source>
</evidence>
<proteinExistence type="predicted"/>
<dbReference type="GO" id="GO:0003677">
    <property type="term" value="F:DNA binding"/>
    <property type="evidence" value="ECO:0007669"/>
    <property type="project" value="UniProtKB-KW"/>
</dbReference>
<dbReference type="SUPFAM" id="SSF46785">
    <property type="entry name" value="Winged helix' DNA-binding domain"/>
    <property type="match status" value="1"/>
</dbReference>
<dbReference type="InterPro" id="IPR029016">
    <property type="entry name" value="GAF-like_dom_sf"/>
</dbReference>
<evidence type="ECO:0000256" key="1">
    <source>
        <dbReference type="ARBA" id="ARBA00023015"/>
    </source>
</evidence>
<dbReference type="Pfam" id="PF09339">
    <property type="entry name" value="HTH_IclR"/>
    <property type="match status" value="1"/>
</dbReference>
<keyword evidence="3" id="KW-0804">Transcription</keyword>
<dbReference type="PROSITE" id="PS51078">
    <property type="entry name" value="ICLR_ED"/>
    <property type="match status" value="1"/>
</dbReference>
<feature type="domain" description="HTH iclR-type" evidence="4">
    <location>
        <begin position="6"/>
        <end position="65"/>
    </location>
</feature>
<comment type="caution">
    <text evidence="6">The sequence shown here is derived from an EMBL/GenBank/DDBJ whole genome shotgun (WGS) entry which is preliminary data.</text>
</comment>
<keyword evidence="1" id="KW-0805">Transcription regulation</keyword>
<dbReference type="InterPro" id="IPR005471">
    <property type="entry name" value="Tscrpt_reg_IclR_N"/>
</dbReference>
<dbReference type="PANTHER" id="PTHR30136">
    <property type="entry name" value="HELIX-TURN-HELIX TRANSCRIPTIONAL REGULATOR, ICLR FAMILY"/>
    <property type="match status" value="1"/>
</dbReference>
<feature type="domain" description="IclR-ED" evidence="5">
    <location>
        <begin position="59"/>
        <end position="247"/>
    </location>
</feature>
<dbReference type="GO" id="GO:0045892">
    <property type="term" value="P:negative regulation of DNA-templated transcription"/>
    <property type="evidence" value="ECO:0007669"/>
    <property type="project" value="UniProtKB-ARBA"/>
</dbReference>
<dbReference type="PROSITE" id="PS51077">
    <property type="entry name" value="HTH_ICLR"/>
    <property type="match status" value="1"/>
</dbReference>
<sequence>MESYELTTLKRGLVILDLLRERHSLSLSQIMKELSLNKTTVYKMLYTLEKMEYIKKIEKYYYLNSRIFFDNRIHIIHDIQWTSLNTPFRFAQVSGEKEFVGVLENEELVIKNVISTPSMIPDLDAIGNRSPIYSSAIGKAVLANLPSDLQAEILKNLSLSNITRKTFNDKDLLKHHLQVIKDQGYAVDDEETNVGKRCVAAPVYVNGLVVGSLAIHGDTDSIRRKSIRSLSNMVMRYSRQLSLELEHLKSS</sequence>
<dbReference type="GO" id="GO:0003700">
    <property type="term" value="F:DNA-binding transcription factor activity"/>
    <property type="evidence" value="ECO:0007669"/>
    <property type="project" value="TreeGrafter"/>
</dbReference>
<evidence type="ECO:0000313" key="6">
    <source>
        <dbReference type="EMBL" id="PWW38865.1"/>
    </source>
</evidence>
<organism evidence="6 7">
    <name type="scientific">Paenibacillus pabuli</name>
    <dbReference type="NCBI Taxonomy" id="1472"/>
    <lineage>
        <taxon>Bacteria</taxon>
        <taxon>Bacillati</taxon>
        <taxon>Bacillota</taxon>
        <taxon>Bacilli</taxon>
        <taxon>Bacillales</taxon>
        <taxon>Paenibacillaceae</taxon>
        <taxon>Paenibacillus</taxon>
    </lineage>
</organism>
<dbReference type="InterPro" id="IPR014757">
    <property type="entry name" value="Tscrpt_reg_IclR_C"/>
</dbReference>